<feature type="transmembrane region" description="Helical" evidence="1">
    <location>
        <begin position="55"/>
        <end position="74"/>
    </location>
</feature>
<protein>
    <submittedName>
        <fullName evidence="2">Uncharacterized protein</fullName>
    </submittedName>
</protein>
<reference evidence="2 3" key="1">
    <citation type="submission" date="2018-06" db="EMBL/GenBank/DDBJ databases">
        <title>OYT1 Genome Sequencing.</title>
        <authorList>
            <person name="Kato S."/>
            <person name="Itoh T."/>
            <person name="Ohkuma M."/>
        </authorList>
    </citation>
    <scope>NUCLEOTIDE SEQUENCE [LARGE SCALE GENOMIC DNA]</scope>
    <source>
        <strain evidence="2 3">OYT1</strain>
    </source>
</reference>
<dbReference type="EMBL" id="AP018738">
    <property type="protein sequence ID" value="BBE51811.1"/>
    <property type="molecule type" value="Genomic_DNA"/>
</dbReference>
<dbReference type="STRING" id="1188319.OYT1_01562"/>
<evidence type="ECO:0000313" key="3">
    <source>
        <dbReference type="Proteomes" id="UP000033070"/>
    </source>
</evidence>
<gene>
    <name evidence="2" type="ORF">OYT1_ch2295</name>
</gene>
<keyword evidence="1" id="KW-1133">Transmembrane helix</keyword>
<keyword evidence="1" id="KW-0472">Membrane</keyword>
<name>A0A2Z6GDW1_9PROT</name>
<dbReference type="Proteomes" id="UP000033070">
    <property type="component" value="Chromosome"/>
</dbReference>
<proteinExistence type="predicted"/>
<dbReference type="AlphaFoldDB" id="A0A2Z6GDW1"/>
<sequence length="77" mass="8618">MSRLGYILCLISAFVTGGIGSAWWHNDFRWLLGFFFAGVFVCAVILMGSDKRVRTWHYATVVFFSMAVIGWLGGFCG</sequence>
<feature type="transmembrane region" description="Helical" evidence="1">
    <location>
        <begin position="30"/>
        <end position="48"/>
    </location>
</feature>
<keyword evidence="1" id="KW-0812">Transmembrane</keyword>
<accession>A0A2Z6GDW1</accession>
<dbReference type="KEGG" id="fam:OYT1_ch2295"/>
<keyword evidence="3" id="KW-1185">Reference proteome</keyword>
<organism evidence="2 3">
    <name type="scientific">Ferriphaselus amnicola</name>
    <dbReference type="NCBI Taxonomy" id="1188319"/>
    <lineage>
        <taxon>Bacteria</taxon>
        <taxon>Pseudomonadati</taxon>
        <taxon>Pseudomonadota</taxon>
        <taxon>Betaproteobacteria</taxon>
        <taxon>Nitrosomonadales</taxon>
        <taxon>Gallionellaceae</taxon>
        <taxon>Ferriphaselus</taxon>
    </lineage>
</organism>
<evidence type="ECO:0000313" key="2">
    <source>
        <dbReference type="EMBL" id="BBE51811.1"/>
    </source>
</evidence>
<evidence type="ECO:0000256" key="1">
    <source>
        <dbReference type="SAM" id="Phobius"/>
    </source>
</evidence>